<organism evidence="2 3">
    <name type="scientific">Eumeta variegata</name>
    <name type="common">Bagworm moth</name>
    <name type="synonym">Eumeta japonica</name>
    <dbReference type="NCBI Taxonomy" id="151549"/>
    <lineage>
        <taxon>Eukaryota</taxon>
        <taxon>Metazoa</taxon>
        <taxon>Ecdysozoa</taxon>
        <taxon>Arthropoda</taxon>
        <taxon>Hexapoda</taxon>
        <taxon>Insecta</taxon>
        <taxon>Pterygota</taxon>
        <taxon>Neoptera</taxon>
        <taxon>Endopterygota</taxon>
        <taxon>Lepidoptera</taxon>
        <taxon>Glossata</taxon>
        <taxon>Ditrysia</taxon>
        <taxon>Tineoidea</taxon>
        <taxon>Psychidae</taxon>
        <taxon>Oiketicinae</taxon>
        <taxon>Eumeta</taxon>
    </lineage>
</organism>
<evidence type="ECO:0000313" key="3">
    <source>
        <dbReference type="Proteomes" id="UP000299102"/>
    </source>
</evidence>
<dbReference type="Proteomes" id="UP000299102">
    <property type="component" value="Unassembled WGS sequence"/>
</dbReference>
<evidence type="ECO:0000256" key="1">
    <source>
        <dbReference type="SAM" id="MobiDB-lite"/>
    </source>
</evidence>
<gene>
    <name evidence="2" type="ORF">EVAR_103733_1</name>
</gene>
<evidence type="ECO:0000313" key="2">
    <source>
        <dbReference type="EMBL" id="GBP88459.1"/>
    </source>
</evidence>
<dbReference type="AlphaFoldDB" id="A0A4C1ZNJ0"/>
<accession>A0A4C1ZNJ0</accession>
<sequence>GEIRFKTTPVSKSRVRLDLKTTPVSKSRVRLDLKTTPVSKSRVRLDLKTTPVSKSRVRLDLKTTLMSKSRSHAWTKLTAAQKWADLNDDILVTENGFEIAASAVMIRPVTTYGIKKLLFIAFSRGKQACKSPEWVVIADYERSQPKDSQVGDQPLMGSRVMDGELGY</sequence>
<name>A0A4C1ZNJ0_EUMVA</name>
<proteinExistence type="predicted"/>
<keyword evidence="3" id="KW-1185">Reference proteome</keyword>
<dbReference type="EMBL" id="BGZK01001936">
    <property type="protein sequence ID" value="GBP88459.1"/>
    <property type="molecule type" value="Genomic_DNA"/>
</dbReference>
<comment type="caution">
    <text evidence="2">The sequence shown here is derived from an EMBL/GenBank/DDBJ whole genome shotgun (WGS) entry which is preliminary data.</text>
</comment>
<reference evidence="2 3" key="1">
    <citation type="journal article" date="2019" name="Commun. Biol.">
        <title>The bagworm genome reveals a unique fibroin gene that provides high tensile strength.</title>
        <authorList>
            <person name="Kono N."/>
            <person name="Nakamura H."/>
            <person name="Ohtoshi R."/>
            <person name="Tomita M."/>
            <person name="Numata K."/>
            <person name="Arakawa K."/>
        </authorList>
    </citation>
    <scope>NUCLEOTIDE SEQUENCE [LARGE SCALE GENOMIC DNA]</scope>
</reference>
<protein>
    <submittedName>
        <fullName evidence="2">Uncharacterized protein</fullName>
    </submittedName>
</protein>
<feature type="region of interest" description="Disordered" evidence="1">
    <location>
        <begin position="145"/>
        <end position="167"/>
    </location>
</feature>
<feature type="non-terminal residue" evidence="2">
    <location>
        <position position="1"/>
    </location>
</feature>